<organism evidence="3 4">
    <name type="scientific">Plesiocystis pacifica SIR-1</name>
    <dbReference type="NCBI Taxonomy" id="391625"/>
    <lineage>
        <taxon>Bacteria</taxon>
        <taxon>Pseudomonadati</taxon>
        <taxon>Myxococcota</taxon>
        <taxon>Polyangia</taxon>
        <taxon>Nannocystales</taxon>
        <taxon>Nannocystaceae</taxon>
        <taxon>Plesiocystis</taxon>
    </lineage>
</organism>
<dbReference type="eggNOG" id="COG1028">
    <property type="taxonomic scope" value="Bacteria"/>
</dbReference>
<dbReference type="PANTHER" id="PTHR44196">
    <property type="entry name" value="DEHYDROGENASE/REDUCTASE SDR FAMILY MEMBER 7B"/>
    <property type="match status" value="1"/>
</dbReference>
<gene>
    <name evidence="3" type="ORF">PPSIR1_29168</name>
</gene>
<name>A6GHW5_9BACT</name>
<reference evidence="3 4" key="1">
    <citation type="submission" date="2007-06" db="EMBL/GenBank/DDBJ databases">
        <authorList>
            <person name="Shimkets L."/>
            <person name="Ferriera S."/>
            <person name="Johnson J."/>
            <person name="Kravitz S."/>
            <person name="Beeson K."/>
            <person name="Sutton G."/>
            <person name="Rogers Y.-H."/>
            <person name="Friedman R."/>
            <person name="Frazier M."/>
            <person name="Venter J.C."/>
        </authorList>
    </citation>
    <scope>NUCLEOTIDE SEQUENCE [LARGE SCALE GENOMIC DNA]</scope>
    <source>
        <strain evidence="3 4">SIR-1</strain>
    </source>
</reference>
<comment type="caution">
    <text evidence="3">The sequence shown here is derived from an EMBL/GenBank/DDBJ whole genome shotgun (WGS) entry which is preliminary data.</text>
</comment>
<comment type="similarity">
    <text evidence="1">Belongs to the short-chain dehydrogenases/reductases (SDR) family.</text>
</comment>
<dbReference type="InterPro" id="IPR002347">
    <property type="entry name" value="SDR_fam"/>
</dbReference>
<dbReference type="PANTHER" id="PTHR44196:SF1">
    <property type="entry name" value="DEHYDROGENASE_REDUCTASE SDR FAMILY MEMBER 7B"/>
    <property type="match status" value="1"/>
</dbReference>
<dbReference type="Proteomes" id="UP000005801">
    <property type="component" value="Unassembled WGS sequence"/>
</dbReference>
<dbReference type="RefSeq" id="WP_006976301.1">
    <property type="nucleotide sequence ID" value="NZ_ABCS01000125.1"/>
</dbReference>
<dbReference type="OrthoDB" id="5334159at2"/>
<accession>A6GHW5</accession>
<dbReference type="GO" id="GO:0016020">
    <property type="term" value="C:membrane"/>
    <property type="evidence" value="ECO:0007669"/>
    <property type="project" value="TreeGrafter"/>
</dbReference>
<dbReference type="GO" id="GO:0016491">
    <property type="term" value="F:oxidoreductase activity"/>
    <property type="evidence" value="ECO:0007669"/>
    <property type="project" value="UniProtKB-KW"/>
</dbReference>
<dbReference type="STRING" id="391625.PPSIR1_29168"/>
<evidence type="ECO:0000256" key="2">
    <source>
        <dbReference type="ARBA" id="ARBA00023002"/>
    </source>
</evidence>
<dbReference type="Gene3D" id="3.40.50.720">
    <property type="entry name" value="NAD(P)-binding Rossmann-like Domain"/>
    <property type="match status" value="1"/>
</dbReference>
<keyword evidence="2" id="KW-0560">Oxidoreductase</keyword>
<protein>
    <submittedName>
        <fullName evidence="3">Short-chain dehydrogenase/reductase SDR</fullName>
    </submittedName>
</protein>
<dbReference type="InterPro" id="IPR036291">
    <property type="entry name" value="NAD(P)-bd_dom_sf"/>
</dbReference>
<dbReference type="EMBL" id="ABCS01000125">
    <property type="protein sequence ID" value="EDM74562.1"/>
    <property type="molecule type" value="Genomic_DNA"/>
</dbReference>
<sequence length="237" mass="24817">MTSSIEGRRILLTGASRGIGLAAARLLVEQGAVVLGVARDGERLAGVQAELGAASGGRFLSMAVDLGRPEAAELIRAKIESTWGAVDVVIHNAGVMLHHEGGIMEEPEGVLEQTMDLNVMAPLRVTRALLPLLLKGERPQLFNVGSGAGTHQGMTEPGISAYRLSKWALHGLTMLQARDLSGRVAVHVFDPGWVRTDLGGPNAPGTAEEAAQGLLKTLLAAGDQPCALFKDGAVIPW</sequence>
<evidence type="ECO:0000313" key="3">
    <source>
        <dbReference type="EMBL" id="EDM74562.1"/>
    </source>
</evidence>
<dbReference type="AlphaFoldDB" id="A6GHW5"/>
<evidence type="ECO:0000313" key="4">
    <source>
        <dbReference type="Proteomes" id="UP000005801"/>
    </source>
</evidence>
<dbReference type="PRINTS" id="PR00081">
    <property type="entry name" value="GDHRDH"/>
</dbReference>
<keyword evidence="4" id="KW-1185">Reference proteome</keyword>
<dbReference type="SUPFAM" id="SSF51735">
    <property type="entry name" value="NAD(P)-binding Rossmann-fold domains"/>
    <property type="match status" value="1"/>
</dbReference>
<dbReference type="Pfam" id="PF00106">
    <property type="entry name" value="adh_short"/>
    <property type="match status" value="1"/>
</dbReference>
<proteinExistence type="inferred from homology"/>
<evidence type="ECO:0000256" key="1">
    <source>
        <dbReference type="ARBA" id="ARBA00006484"/>
    </source>
</evidence>